<keyword evidence="6 8" id="KW-1133">Transmembrane helix</keyword>
<evidence type="ECO:0000256" key="8">
    <source>
        <dbReference type="SAM" id="Phobius"/>
    </source>
</evidence>
<keyword evidence="7 8" id="KW-0472">Membrane</keyword>
<sequence>MWLLLAPRDYLSTFLKIGTIIALAIGILVVMPDLKMPALTQYAHSGMDPVWTGGIFPFPFIILACGAVF</sequence>
<evidence type="ECO:0000256" key="2">
    <source>
        <dbReference type="ARBA" id="ARBA00007755"/>
    </source>
</evidence>
<dbReference type="PANTHER" id="PTHR30252:SF3">
    <property type="entry name" value="PYRUVATE_PROTON SYMPORTER BTST"/>
    <property type="match status" value="1"/>
</dbReference>
<evidence type="ECO:0000256" key="3">
    <source>
        <dbReference type="ARBA" id="ARBA00022448"/>
    </source>
</evidence>
<protein>
    <recommendedName>
        <fullName evidence="9">CstA N-terminal domain-containing protein</fullName>
    </recommendedName>
</protein>
<reference evidence="10 11" key="1">
    <citation type="submission" date="2016-04" db="EMBL/GenBank/DDBJ databases">
        <title>Xanthomonas translucens phylogeny.</title>
        <authorList>
            <person name="Langlois P."/>
        </authorList>
    </citation>
    <scope>NUCLEOTIDE SEQUENCE [LARGE SCALE GENOMIC DNA]</scope>
    <source>
        <strain evidence="10 11">B99</strain>
    </source>
</reference>
<evidence type="ECO:0000256" key="5">
    <source>
        <dbReference type="ARBA" id="ARBA00022692"/>
    </source>
</evidence>
<feature type="transmembrane region" description="Helical" evidence="8">
    <location>
        <begin position="12"/>
        <end position="30"/>
    </location>
</feature>
<evidence type="ECO:0000256" key="7">
    <source>
        <dbReference type="ARBA" id="ARBA00023136"/>
    </source>
</evidence>
<proteinExistence type="inferred from homology"/>
<evidence type="ECO:0000256" key="6">
    <source>
        <dbReference type="ARBA" id="ARBA00022989"/>
    </source>
</evidence>
<keyword evidence="4" id="KW-1003">Cell membrane</keyword>
<comment type="similarity">
    <text evidence="2">Belongs to the peptide transporter carbon starvation (CstA) (TC 2.A.114) family.</text>
</comment>
<evidence type="ECO:0000313" key="10">
    <source>
        <dbReference type="EMBL" id="OAX56748.1"/>
    </source>
</evidence>
<evidence type="ECO:0000256" key="1">
    <source>
        <dbReference type="ARBA" id="ARBA00004651"/>
    </source>
</evidence>
<comment type="subcellular location">
    <subcellularLocation>
        <location evidence="1">Cell membrane</location>
        <topology evidence="1">Multi-pass membrane protein</topology>
    </subcellularLocation>
</comment>
<evidence type="ECO:0000256" key="4">
    <source>
        <dbReference type="ARBA" id="ARBA00022475"/>
    </source>
</evidence>
<dbReference type="InterPro" id="IPR051605">
    <property type="entry name" value="CstA"/>
</dbReference>
<dbReference type="PANTHER" id="PTHR30252">
    <property type="entry name" value="INNER MEMBRANE PEPTIDE TRANSPORTER"/>
    <property type="match status" value="1"/>
</dbReference>
<gene>
    <name evidence="10" type="ORF">A6R73_12565</name>
</gene>
<keyword evidence="3" id="KW-0813">Transport</keyword>
<evidence type="ECO:0000313" key="11">
    <source>
        <dbReference type="Proteomes" id="UP000093858"/>
    </source>
</evidence>
<feature type="domain" description="CstA N-terminal" evidence="9">
    <location>
        <begin position="1"/>
        <end position="68"/>
    </location>
</feature>
<organism evidence="10 11">
    <name type="scientific">Xanthomonas graminis pv. poae</name>
    <dbReference type="NCBI Taxonomy" id="227946"/>
    <lineage>
        <taxon>Bacteria</taxon>
        <taxon>Pseudomonadati</taxon>
        <taxon>Pseudomonadota</taxon>
        <taxon>Gammaproteobacteria</taxon>
        <taxon>Lysobacterales</taxon>
        <taxon>Lysobacteraceae</taxon>
        <taxon>Xanthomonas</taxon>
        <taxon>Xanthomonas translucens group</taxon>
        <taxon>Xanthomonas graminis</taxon>
    </lineage>
</organism>
<dbReference type="Proteomes" id="UP000093858">
    <property type="component" value="Unassembled WGS sequence"/>
</dbReference>
<dbReference type="AlphaFoldDB" id="A0A199P777"/>
<dbReference type="InterPro" id="IPR003706">
    <property type="entry name" value="CstA_N"/>
</dbReference>
<dbReference type="GO" id="GO:0009267">
    <property type="term" value="P:cellular response to starvation"/>
    <property type="evidence" value="ECO:0007669"/>
    <property type="project" value="InterPro"/>
</dbReference>
<keyword evidence="5 8" id="KW-0812">Transmembrane</keyword>
<feature type="transmembrane region" description="Helical" evidence="8">
    <location>
        <begin position="50"/>
        <end position="68"/>
    </location>
</feature>
<dbReference type="GO" id="GO:0005886">
    <property type="term" value="C:plasma membrane"/>
    <property type="evidence" value="ECO:0007669"/>
    <property type="project" value="UniProtKB-SubCell"/>
</dbReference>
<comment type="caution">
    <text evidence="10">The sequence shown here is derived from an EMBL/GenBank/DDBJ whole genome shotgun (WGS) entry which is preliminary data.</text>
</comment>
<accession>A0A199P777</accession>
<dbReference type="EMBL" id="LWSU01000063">
    <property type="protein sequence ID" value="OAX56748.1"/>
    <property type="molecule type" value="Genomic_DNA"/>
</dbReference>
<evidence type="ECO:0000259" key="9">
    <source>
        <dbReference type="Pfam" id="PF02554"/>
    </source>
</evidence>
<name>A0A199P777_9XANT</name>
<dbReference type="Pfam" id="PF02554">
    <property type="entry name" value="CstA"/>
    <property type="match status" value="1"/>
</dbReference>